<evidence type="ECO:0000256" key="2">
    <source>
        <dbReference type="ARBA" id="ARBA00009817"/>
    </source>
</evidence>
<comment type="caution">
    <text evidence="7">The sequence shown here is derived from an EMBL/GenBank/DDBJ whole genome shotgun (WGS) entry which is preliminary data.</text>
</comment>
<evidence type="ECO:0000313" key="7">
    <source>
        <dbReference type="EMBL" id="GCC38295.1"/>
    </source>
</evidence>
<comment type="subcellular location">
    <subcellularLocation>
        <location evidence="1">Cytoplasm</location>
    </subcellularLocation>
</comment>
<dbReference type="InterPro" id="IPR011256">
    <property type="entry name" value="Reg_factor_effector_dom_sf"/>
</dbReference>
<comment type="subunit">
    <text evidence="3">Monomer.</text>
</comment>
<dbReference type="Proteomes" id="UP000287033">
    <property type="component" value="Unassembled WGS sequence"/>
</dbReference>
<dbReference type="Gene3D" id="3.20.80.10">
    <property type="entry name" value="Regulatory factor, effector binding domain"/>
    <property type="match status" value="1"/>
</dbReference>
<reference evidence="7 8" key="1">
    <citation type="journal article" date="2018" name="Nat. Ecol. Evol.">
        <title>Shark genomes provide insights into elasmobranch evolution and the origin of vertebrates.</title>
        <authorList>
            <person name="Hara Y"/>
            <person name="Yamaguchi K"/>
            <person name="Onimaru K"/>
            <person name="Kadota M"/>
            <person name="Koyanagi M"/>
            <person name="Keeley SD"/>
            <person name="Tatsumi K"/>
            <person name="Tanaka K"/>
            <person name="Motone F"/>
            <person name="Kageyama Y"/>
            <person name="Nozu R"/>
            <person name="Adachi N"/>
            <person name="Nishimura O"/>
            <person name="Nakagawa R"/>
            <person name="Tanegashima C"/>
            <person name="Kiyatake I"/>
            <person name="Matsumoto R"/>
            <person name="Murakumo K"/>
            <person name="Nishida K"/>
            <person name="Terakita A"/>
            <person name="Kuratani S"/>
            <person name="Sato K"/>
            <person name="Hyodo S Kuraku.S."/>
        </authorList>
    </citation>
    <scope>NUCLEOTIDE SEQUENCE [LARGE SCALE GENOMIC DNA]</scope>
</reference>
<sequence>MFGMITNSLFSQTENRPCQTLNSETKGDLTYEERRYEGGNYASVTISGKPFDEGSGEGALKLLKYVGGSNEQGVQMGMTAPVSMTVQPGEGNSLQPKVEVQIRIPSKFQDNIPKPTDESITIKHQDDFTVYSTQFGGYAKEVNWVEHAGKLQGALGEAVSYHQDFYICAGYDPPMKPIGRKNEVWFLKKEE</sequence>
<dbReference type="FunFam" id="3.20.80.10:FF:000003">
    <property type="entry name" value="Heme-binding protein 1"/>
    <property type="match status" value="1"/>
</dbReference>
<organism evidence="7 8">
    <name type="scientific">Chiloscyllium punctatum</name>
    <name type="common">Brownbanded bambooshark</name>
    <name type="synonym">Hemiscyllium punctatum</name>
    <dbReference type="NCBI Taxonomy" id="137246"/>
    <lineage>
        <taxon>Eukaryota</taxon>
        <taxon>Metazoa</taxon>
        <taxon>Chordata</taxon>
        <taxon>Craniata</taxon>
        <taxon>Vertebrata</taxon>
        <taxon>Chondrichthyes</taxon>
        <taxon>Elasmobranchii</taxon>
        <taxon>Galeomorphii</taxon>
        <taxon>Galeoidea</taxon>
        <taxon>Orectolobiformes</taxon>
        <taxon>Hemiscylliidae</taxon>
        <taxon>Chiloscyllium</taxon>
    </lineage>
</organism>
<accession>A0A401T6N8</accession>
<evidence type="ECO:0000256" key="5">
    <source>
        <dbReference type="ARBA" id="ARBA00037673"/>
    </source>
</evidence>
<dbReference type="InterPro" id="IPR006917">
    <property type="entry name" value="SOUL_heme-bd"/>
</dbReference>
<evidence type="ECO:0000256" key="1">
    <source>
        <dbReference type="ARBA" id="ARBA00004496"/>
    </source>
</evidence>
<keyword evidence="4" id="KW-0963">Cytoplasm</keyword>
<comment type="similarity">
    <text evidence="2">Belongs to the HEBP family.</text>
</comment>
<gene>
    <name evidence="7" type="ORF">chiPu_0016809</name>
</gene>
<evidence type="ECO:0000256" key="4">
    <source>
        <dbReference type="ARBA" id="ARBA00022490"/>
    </source>
</evidence>
<name>A0A401T6N8_CHIPU</name>
<keyword evidence="8" id="KW-1185">Reference proteome</keyword>
<evidence type="ECO:0000256" key="6">
    <source>
        <dbReference type="ARBA" id="ARBA00040755"/>
    </source>
</evidence>
<dbReference type="Pfam" id="PF04832">
    <property type="entry name" value="SOUL"/>
    <property type="match status" value="1"/>
</dbReference>
<evidence type="ECO:0000256" key="3">
    <source>
        <dbReference type="ARBA" id="ARBA00011245"/>
    </source>
</evidence>
<dbReference type="SUPFAM" id="SSF55136">
    <property type="entry name" value="Probable bacterial effector-binding domain"/>
    <property type="match status" value="1"/>
</dbReference>
<dbReference type="EMBL" id="BEZZ01001155">
    <property type="protein sequence ID" value="GCC38295.1"/>
    <property type="molecule type" value="Genomic_DNA"/>
</dbReference>
<comment type="function">
    <text evidence="5">May bind free porphyrinogens that may be present in the cell and thus facilitate removal of these potentially toxic compound. Binds with a high affinity to one molecule of heme or porphyrins. It binds metalloporphyrins, free porphyrins and N-methylprotoporphyrin with similar affinities.</text>
</comment>
<evidence type="ECO:0000313" key="8">
    <source>
        <dbReference type="Proteomes" id="UP000287033"/>
    </source>
</evidence>
<dbReference type="PANTHER" id="PTHR11220:SF22">
    <property type="entry name" value="HEME-BINDING PROTEIN 1"/>
    <property type="match status" value="1"/>
</dbReference>
<dbReference type="PANTHER" id="PTHR11220">
    <property type="entry name" value="HEME-BINDING PROTEIN-RELATED"/>
    <property type="match status" value="1"/>
</dbReference>
<dbReference type="STRING" id="137246.A0A401T6N8"/>
<protein>
    <recommendedName>
        <fullName evidence="6">Heme-binding protein 1</fullName>
    </recommendedName>
</protein>
<dbReference type="OMA" id="AYEERTY"/>
<dbReference type="GO" id="GO:0005737">
    <property type="term" value="C:cytoplasm"/>
    <property type="evidence" value="ECO:0007669"/>
    <property type="project" value="UniProtKB-SubCell"/>
</dbReference>
<dbReference type="AlphaFoldDB" id="A0A401T6N8"/>
<dbReference type="OrthoDB" id="9980274at2759"/>
<proteinExistence type="inferred from homology"/>
<dbReference type="GO" id="GO:0020037">
    <property type="term" value="F:heme binding"/>
    <property type="evidence" value="ECO:0007669"/>
    <property type="project" value="TreeGrafter"/>
</dbReference>